<evidence type="ECO:0000313" key="7">
    <source>
        <dbReference type="Proteomes" id="UP001385951"/>
    </source>
</evidence>
<feature type="active site" description="Charge relay system" evidence="3">
    <location>
        <position position="157"/>
    </location>
</feature>
<evidence type="ECO:0000313" key="6">
    <source>
        <dbReference type="EMBL" id="KAK7687541.1"/>
    </source>
</evidence>
<gene>
    <name evidence="6" type="ORF">QCA50_009426</name>
</gene>
<feature type="domain" description="Amidase" evidence="5">
    <location>
        <begin position="102"/>
        <end position="548"/>
    </location>
</feature>
<dbReference type="InterPro" id="IPR036928">
    <property type="entry name" value="AS_sf"/>
</dbReference>
<feature type="binding site" evidence="4">
    <location>
        <begin position="253"/>
        <end position="256"/>
    </location>
    <ligand>
        <name>substrate</name>
    </ligand>
</feature>
<reference evidence="6 7" key="1">
    <citation type="submission" date="2022-09" db="EMBL/GenBank/DDBJ databases">
        <authorList>
            <person name="Palmer J.M."/>
        </authorList>
    </citation>
    <scope>NUCLEOTIDE SEQUENCE [LARGE SCALE GENOMIC DNA]</scope>
    <source>
        <strain evidence="6 7">DSM 7382</strain>
    </source>
</reference>
<accession>A0AAW0GD44</accession>
<evidence type="ECO:0000256" key="3">
    <source>
        <dbReference type="PIRSR" id="PIRSR001221-1"/>
    </source>
</evidence>
<dbReference type="PANTHER" id="PTHR46072:SF4">
    <property type="entry name" value="AMIDASE C550.07-RELATED"/>
    <property type="match status" value="1"/>
</dbReference>
<dbReference type="SUPFAM" id="SSF75304">
    <property type="entry name" value="Amidase signature (AS) enzymes"/>
    <property type="match status" value="1"/>
</dbReference>
<keyword evidence="2" id="KW-0378">Hydrolase</keyword>
<comment type="similarity">
    <text evidence="1">Belongs to the amidase family.</text>
</comment>
<comment type="caution">
    <text evidence="6">The sequence shown here is derived from an EMBL/GenBank/DDBJ whole genome shotgun (WGS) entry which is preliminary data.</text>
</comment>
<evidence type="ECO:0000259" key="5">
    <source>
        <dbReference type="Pfam" id="PF01425"/>
    </source>
</evidence>
<organism evidence="6 7">
    <name type="scientific">Cerrena zonata</name>
    <dbReference type="NCBI Taxonomy" id="2478898"/>
    <lineage>
        <taxon>Eukaryota</taxon>
        <taxon>Fungi</taxon>
        <taxon>Dikarya</taxon>
        <taxon>Basidiomycota</taxon>
        <taxon>Agaricomycotina</taxon>
        <taxon>Agaricomycetes</taxon>
        <taxon>Polyporales</taxon>
        <taxon>Cerrenaceae</taxon>
        <taxon>Cerrena</taxon>
    </lineage>
</organism>
<dbReference type="InterPro" id="IPR023631">
    <property type="entry name" value="Amidase_dom"/>
</dbReference>
<dbReference type="Proteomes" id="UP001385951">
    <property type="component" value="Unassembled WGS sequence"/>
</dbReference>
<dbReference type="GO" id="GO:0016787">
    <property type="term" value="F:hydrolase activity"/>
    <property type="evidence" value="ECO:0007669"/>
    <property type="project" value="UniProtKB-KW"/>
</dbReference>
<dbReference type="PANTHER" id="PTHR46072">
    <property type="entry name" value="AMIDASE-RELATED-RELATED"/>
    <property type="match status" value="1"/>
</dbReference>
<dbReference type="Gene3D" id="3.90.1300.10">
    <property type="entry name" value="Amidase signature (AS) domain"/>
    <property type="match status" value="1"/>
</dbReference>
<feature type="binding site" evidence="4">
    <location>
        <position position="206"/>
    </location>
    <ligand>
        <name>substrate</name>
    </ligand>
</feature>
<name>A0AAW0GD44_9APHY</name>
<dbReference type="PIRSF" id="PIRSF001221">
    <property type="entry name" value="Amidase_fungi"/>
    <property type="match status" value="1"/>
</dbReference>
<dbReference type="Pfam" id="PF01425">
    <property type="entry name" value="Amidase"/>
    <property type="match status" value="1"/>
</dbReference>
<dbReference type="AlphaFoldDB" id="A0AAW0GD44"/>
<protein>
    <recommendedName>
        <fullName evidence="5">Amidase domain-containing protein</fullName>
    </recommendedName>
</protein>
<proteinExistence type="inferred from homology"/>
<evidence type="ECO:0000256" key="2">
    <source>
        <dbReference type="ARBA" id="ARBA00022801"/>
    </source>
</evidence>
<keyword evidence="7" id="KW-1185">Reference proteome</keyword>
<feature type="binding site" evidence="4">
    <location>
        <position position="232"/>
    </location>
    <ligand>
        <name>substrate</name>
    </ligand>
</feature>
<evidence type="ECO:0000256" key="1">
    <source>
        <dbReference type="ARBA" id="ARBA00009199"/>
    </source>
</evidence>
<dbReference type="EMBL" id="JASBNA010000013">
    <property type="protein sequence ID" value="KAK7687541.1"/>
    <property type="molecule type" value="Genomic_DNA"/>
</dbReference>
<evidence type="ECO:0000256" key="4">
    <source>
        <dbReference type="PIRSR" id="PIRSR001221-2"/>
    </source>
</evidence>
<feature type="active site" description="Acyl-ester intermediate" evidence="3">
    <location>
        <position position="256"/>
    </location>
</feature>
<sequence>MGKLPQLMLKDNWKELSLKARKIYKDSLEETLRLFPFDEETLKEFQELPSAIGGSVTDFGAPAPSPIEEYKRVLPKKSAEITETDPYDLVQMIKKGKYSCMEVLNAYFHAAILASKLTNCVYEFLPQESLKVAKYLDDNFDKLKDKLPLFGLPFSIKEMIPFVNRSVTHGSLCYLDRVVDYNADIVEILLKAGANAFVRTTNPQSLMMLECESYTHGRTVNPFNSSLTCGGSSGGEGALNGIGGSAIGLGSDIGGSIRCPSAFNGIYGLRLTVGRLPTGDYMSCQMGSEAILSVTGPLTRSLDLLELFTKTIIDSKPWTIDPTLASIEWKSEPKDKKFKIGILSHDGVVAPHPPVKRALNLVKEKLMELDNVEVFEFTPYEHARAQKIITSLYFEDGGADTKNTLLDTGEPMCEQTKWALGNENVKPLTFPEQWKLNIEKQKYRKEYLKYWNQFEADAIIAPVFPGPAAKHRTAKYWGYTSQWNLLDYPVLVFPVTKVDLDLDHPDSEYKPLNDIDEFTYKQYDSAKSFENAPVCLGAVGLRNTEEKLITIGKILRDIT</sequence>
<feature type="active site" description="Charge relay system" evidence="3">
    <location>
        <position position="232"/>
    </location>
</feature>